<dbReference type="EMBL" id="BSYO01000010">
    <property type="protein sequence ID" value="GMH10572.1"/>
    <property type="molecule type" value="Genomic_DNA"/>
</dbReference>
<dbReference type="Proteomes" id="UP001279734">
    <property type="component" value="Unassembled WGS sequence"/>
</dbReference>
<comment type="caution">
    <text evidence="2">The sequence shown here is derived from an EMBL/GenBank/DDBJ whole genome shotgun (WGS) entry which is preliminary data.</text>
</comment>
<evidence type="ECO:0000256" key="1">
    <source>
        <dbReference type="SAM" id="MobiDB-lite"/>
    </source>
</evidence>
<dbReference type="AlphaFoldDB" id="A0AAD3XMS4"/>
<feature type="region of interest" description="Disordered" evidence="1">
    <location>
        <begin position="1"/>
        <end position="28"/>
    </location>
</feature>
<reference evidence="2" key="1">
    <citation type="submission" date="2023-05" db="EMBL/GenBank/DDBJ databases">
        <title>Nepenthes gracilis genome sequencing.</title>
        <authorList>
            <person name="Fukushima K."/>
        </authorList>
    </citation>
    <scope>NUCLEOTIDE SEQUENCE</scope>
    <source>
        <strain evidence="2">SING2019-196</strain>
    </source>
</reference>
<proteinExistence type="predicted"/>
<evidence type="ECO:0000313" key="3">
    <source>
        <dbReference type="Proteomes" id="UP001279734"/>
    </source>
</evidence>
<sequence length="88" mass="9806">MSRDEELEVSARISEGDTLSRASEGEEKETVIGFGSEQMTFANLVTEEAETEIGQYEFLEWMPGLHRISCLHLFADLADSTGLLSFSE</sequence>
<keyword evidence="3" id="KW-1185">Reference proteome</keyword>
<accession>A0AAD3XMS4</accession>
<organism evidence="2 3">
    <name type="scientific">Nepenthes gracilis</name>
    <name type="common">Slender pitcher plant</name>
    <dbReference type="NCBI Taxonomy" id="150966"/>
    <lineage>
        <taxon>Eukaryota</taxon>
        <taxon>Viridiplantae</taxon>
        <taxon>Streptophyta</taxon>
        <taxon>Embryophyta</taxon>
        <taxon>Tracheophyta</taxon>
        <taxon>Spermatophyta</taxon>
        <taxon>Magnoliopsida</taxon>
        <taxon>eudicotyledons</taxon>
        <taxon>Gunneridae</taxon>
        <taxon>Pentapetalae</taxon>
        <taxon>Caryophyllales</taxon>
        <taxon>Nepenthaceae</taxon>
        <taxon>Nepenthes</taxon>
    </lineage>
</organism>
<gene>
    <name evidence="2" type="ORF">Nepgr_012413</name>
</gene>
<name>A0AAD3XMS4_NEPGR</name>
<protein>
    <submittedName>
        <fullName evidence="2">Uncharacterized protein</fullName>
    </submittedName>
</protein>
<evidence type="ECO:0000313" key="2">
    <source>
        <dbReference type="EMBL" id="GMH10572.1"/>
    </source>
</evidence>